<dbReference type="CDD" id="cd08970">
    <property type="entry name" value="AcNei1_N"/>
    <property type="match status" value="1"/>
</dbReference>
<dbReference type="PANTHER" id="PTHR42697">
    <property type="entry name" value="ENDONUCLEASE 8"/>
    <property type="match status" value="1"/>
</dbReference>
<protein>
    <recommendedName>
        <fullName evidence="2">DNA-(apurinic or apyrimidinic site) lyase</fullName>
        <ecNumber evidence="2">4.2.99.18</ecNumber>
    </recommendedName>
</protein>
<dbReference type="AlphaFoldDB" id="F0SMW2"/>
<dbReference type="SUPFAM" id="SSF81624">
    <property type="entry name" value="N-terminal domain of MutM-like DNA repair proteins"/>
    <property type="match status" value="1"/>
</dbReference>
<evidence type="ECO:0000256" key="5">
    <source>
        <dbReference type="ARBA" id="ARBA00023125"/>
    </source>
</evidence>
<evidence type="ECO:0000256" key="3">
    <source>
        <dbReference type="ARBA" id="ARBA00022763"/>
    </source>
</evidence>
<dbReference type="EMBL" id="CP002546">
    <property type="protein sequence ID" value="ADY59966.1"/>
    <property type="molecule type" value="Genomic_DNA"/>
</dbReference>
<dbReference type="Gene3D" id="1.10.8.50">
    <property type="match status" value="1"/>
</dbReference>
<name>F0SMW2_RUBBR</name>
<dbReference type="Pfam" id="PF01149">
    <property type="entry name" value="Fapy_DNA_glyco"/>
    <property type="match status" value="1"/>
</dbReference>
<dbReference type="Gene3D" id="3.20.190.10">
    <property type="entry name" value="MutM-like, N-terminal"/>
    <property type="match status" value="1"/>
</dbReference>
<dbReference type="Pfam" id="PF06831">
    <property type="entry name" value="H2TH"/>
    <property type="match status" value="1"/>
</dbReference>
<evidence type="ECO:0000256" key="9">
    <source>
        <dbReference type="ARBA" id="ARBA00023295"/>
    </source>
</evidence>
<dbReference type="HOGENOM" id="CLU_038423_2_1_0"/>
<dbReference type="KEGG" id="pbs:Plabr_2364"/>
<keyword evidence="7 11" id="KW-0456">Lyase</keyword>
<evidence type="ECO:0000313" key="11">
    <source>
        <dbReference type="EMBL" id="ADY59966.1"/>
    </source>
</evidence>
<keyword evidence="3" id="KW-0227">DNA damage</keyword>
<keyword evidence="5 11" id="KW-0238">DNA-binding</keyword>
<dbReference type="SMART" id="SM00898">
    <property type="entry name" value="Fapy_DNA_glyco"/>
    <property type="match status" value="1"/>
</dbReference>
<keyword evidence="4" id="KW-0378">Hydrolase</keyword>
<organism evidence="11 12">
    <name type="scientific">Rubinisphaera brasiliensis (strain ATCC 49424 / DSM 5305 / JCM 21570 / IAM 15109 / NBRC 103401 / IFAM 1448)</name>
    <name type="common">Planctomyces brasiliensis</name>
    <dbReference type="NCBI Taxonomy" id="756272"/>
    <lineage>
        <taxon>Bacteria</taxon>
        <taxon>Pseudomonadati</taxon>
        <taxon>Planctomycetota</taxon>
        <taxon>Planctomycetia</taxon>
        <taxon>Planctomycetales</taxon>
        <taxon>Planctomycetaceae</taxon>
        <taxon>Rubinisphaera</taxon>
    </lineage>
</organism>
<evidence type="ECO:0000256" key="1">
    <source>
        <dbReference type="ARBA" id="ARBA00009409"/>
    </source>
</evidence>
<dbReference type="GO" id="GO:0003684">
    <property type="term" value="F:damaged DNA binding"/>
    <property type="evidence" value="ECO:0007669"/>
    <property type="project" value="InterPro"/>
</dbReference>
<accession>F0SMW2</accession>
<feature type="domain" description="Formamidopyrimidine-DNA glycosylase catalytic" evidence="10">
    <location>
        <begin position="2"/>
        <end position="98"/>
    </location>
</feature>
<dbReference type="STRING" id="756272.Plabr_2364"/>
<evidence type="ECO:0000256" key="6">
    <source>
        <dbReference type="ARBA" id="ARBA00023204"/>
    </source>
</evidence>
<dbReference type="PANTHER" id="PTHR42697:SF1">
    <property type="entry name" value="ENDONUCLEASE 8"/>
    <property type="match status" value="1"/>
</dbReference>
<comment type="similarity">
    <text evidence="1">Belongs to the FPG family.</text>
</comment>
<gene>
    <name evidence="11" type="ordered locus">Plabr_2364</name>
</gene>
<keyword evidence="12" id="KW-1185">Reference proteome</keyword>
<dbReference type="GO" id="GO:0006284">
    <property type="term" value="P:base-excision repair"/>
    <property type="evidence" value="ECO:0007669"/>
    <property type="project" value="InterPro"/>
</dbReference>
<proteinExistence type="inferred from homology"/>
<keyword evidence="9" id="KW-0326">Glycosidase</keyword>
<dbReference type="GO" id="GO:0008270">
    <property type="term" value="F:zinc ion binding"/>
    <property type="evidence" value="ECO:0007669"/>
    <property type="project" value="InterPro"/>
</dbReference>
<evidence type="ECO:0000256" key="4">
    <source>
        <dbReference type="ARBA" id="ARBA00022801"/>
    </source>
</evidence>
<dbReference type="SMART" id="SM01232">
    <property type="entry name" value="H2TH"/>
    <property type="match status" value="1"/>
</dbReference>
<keyword evidence="8" id="KW-0511">Multifunctional enzyme</keyword>
<dbReference type="InterPro" id="IPR035937">
    <property type="entry name" value="FPG_N"/>
</dbReference>
<evidence type="ECO:0000313" key="12">
    <source>
        <dbReference type="Proteomes" id="UP000006860"/>
    </source>
</evidence>
<evidence type="ECO:0000256" key="8">
    <source>
        <dbReference type="ARBA" id="ARBA00023268"/>
    </source>
</evidence>
<dbReference type="OrthoDB" id="9800855at2"/>
<dbReference type="EC" id="4.2.99.18" evidence="2"/>
<dbReference type="GO" id="GO:0140078">
    <property type="term" value="F:class I DNA-(apurinic or apyrimidinic site) endonuclease activity"/>
    <property type="evidence" value="ECO:0007669"/>
    <property type="project" value="UniProtKB-EC"/>
</dbReference>
<dbReference type="eggNOG" id="COG0266">
    <property type="taxonomic scope" value="Bacteria"/>
</dbReference>
<sequence length="262" mass="29676">MPEGHVIHRIAREQRKHFLQQPLAVSSPQGRFSKEARRLNGKQLIGIDAYGKHLLYRWQGGATFHVHLGLYGKFRTHEVPLPEPRGAVRLRIVGETHGFDLNGPNRCVLISAEEEKKLLSRLGADPLREDADPSASFERIQRSRAAIGTLLLDQSLFAGVGNIFRSEVLYVLGIHPDRPGNSIETEQLQTMWELFQDWFEISAKQNRIVTTREPGSRGSVSKLSREERLHIYKHENCGKCGREVRSWSVGARTAYACESCQT</sequence>
<reference evidence="12" key="1">
    <citation type="submission" date="2011-02" db="EMBL/GenBank/DDBJ databases">
        <title>The complete genome of Planctomyces brasiliensis DSM 5305.</title>
        <authorList>
            <person name="Lucas S."/>
            <person name="Copeland A."/>
            <person name="Lapidus A."/>
            <person name="Bruce D."/>
            <person name="Goodwin L."/>
            <person name="Pitluck S."/>
            <person name="Kyrpides N."/>
            <person name="Mavromatis K."/>
            <person name="Pagani I."/>
            <person name="Ivanova N."/>
            <person name="Ovchinnikova G."/>
            <person name="Lu M."/>
            <person name="Detter J.C."/>
            <person name="Han C."/>
            <person name="Land M."/>
            <person name="Hauser L."/>
            <person name="Markowitz V."/>
            <person name="Cheng J.-F."/>
            <person name="Hugenholtz P."/>
            <person name="Woyke T."/>
            <person name="Wu D."/>
            <person name="Tindall B."/>
            <person name="Pomrenke H.G."/>
            <person name="Brambilla E."/>
            <person name="Klenk H.-P."/>
            <person name="Eisen J.A."/>
        </authorList>
    </citation>
    <scope>NUCLEOTIDE SEQUENCE [LARGE SCALE GENOMIC DNA]</scope>
    <source>
        <strain evidence="12">ATCC 49424 / DSM 5305 / JCM 21570 / NBRC 103401 / IFAM 1448</strain>
    </source>
</reference>
<dbReference type="RefSeq" id="WP_013628690.1">
    <property type="nucleotide sequence ID" value="NC_015174.1"/>
</dbReference>
<dbReference type="InterPro" id="IPR012319">
    <property type="entry name" value="FPG_cat"/>
</dbReference>
<dbReference type="SUPFAM" id="SSF46946">
    <property type="entry name" value="S13-like H2TH domain"/>
    <property type="match status" value="1"/>
</dbReference>
<dbReference type="PROSITE" id="PS51068">
    <property type="entry name" value="FPG_CAT"/>
    <property type="match status" value="1"/>
</dbReference>
<evidence type="ECO:0000256" key="2">
    <source>
        <dbReference type="ARBA" id="ARBA00012720"/>
    </source>
</evidence>
<dbReference type="Proteomes" id="UP000006860">
    <property type="component" value="Chromosome"/>
</dbReference>
<dbReference type="GO" id="GO:0000703">
    <property type="term" value="F:oxidized pyrimidine nucleobase lesion DNA N-glycosylase activity"/>
    <property type="evidence" value="ECO:0007669"/>
    <property type="project" value="TreeGrafter"/>
</dbReference>
<dbReference type="InterPro" id="IPR010979">
    <property type="entry name" value="Ribosomal_uS13-like_H2TH"/>
</dbReference>
<evidence type="ECO:0000259" key="10">
    <source>
        <dbReference type="PROSITE" id="PS51068"/>
    </source>
</evidence>
<dbReference type="InterPro" id="IPR015886">
    <property type="entry name" value="H2TH_FPG"/>
</dbReference>
<keyword evidence="6" id="KW-0234">DNA repair</keyword>
<evidence type="ECO:0000256" key="7">
    <source>
        <dbReference type="ARBA" id="ARBA00023239"/>
    </source>
</evidence>